<dbReference type="EMBL" id="BPLR01001754">
    <property type="protein sequence ID" value="GIZ04541.1"/>
    <property type="molecule type" value="Genomic_DNA"/>
</dbReference>
<dbReference type="Proteomes" id="UP001054945">
    <property type="component" value="Unassembled WGS sequence"/>
</dbReference>
<evidence type="ECO:0000313" key="1">
    <source>
        <dbReference type="EMBL" id="GIZ04541.1"/>
    </source>
</evidence>
<comment type="caution">
    <text evidence="1">The sequence shown here is derived from an EMBL/GenBank/DDBJ whole genome shotgun (WGS) entry which is preliminary data.</text>
</comment>
<protein>
    <submittedName>
        <fullName evidence="1">Uncharacterized protein</fullName>
    </submittedName>
</protein>
<evidence type="ECO:0000313" key="2">
    <source>
        <dbReference type="Proteomes" id="UP001054945"/>
    </source>
</evidence>
<gene>
    <name evidence="1" type="ORF">CEXT_122361</name>
</gene>
<dbReference type="AlphaFoldDB" id="A0AAV4YDS3"/>
<keyword evidence="2" id="KW-1185">Reference proteome</keyword>
<accession>A0AAV4YDS3</accession>
<proteinExistence type="predicted"/>
<name>A0AAV4YDS3_CAEEX</name>
<sequence length="162" mass="18685">MPNLHVLTRIMAKNHLHYRRKGSRPALNSHAKGVKVNLPGVIRASEVAENYGIKAQHTKEERELAKVRGVDRPQFNIDLPSRGLASLSVLVMTLLGLRFPIDPRSPAHNEGRLNSTPHPHRRFVRPDREWGSIDSRFRTQILFLLLLLWLHWMLLRCGNQCR</sequence>
<reference evidence="1 2" key="1">
    <citation type="submission" date="2021-06" db="EMBL/GenBank/DDBJ databases">
        <title>Caerostris extrusa draft genome.</title>
        <authorList>
            <person name="Kono N."/>
            <person name="Arakawa K."/>
        </authorList>
    </citation>
    <scope>NUCLEOTIDE SEQUENCE [LARGE SCALE GENOMIC DNA]</scope>
</reference>
<organism evidence="1 2">
    <name type="scientific">Caerostris extrusa</name>
    <name type="common">Bark spider</name>
    <name type="synonym">Caerostris bankana</name>
    <dbReference type="NCBI Taxonomy" id="172846"/>
    <lineage>
        <taxon>Eukaryota</taxon>
        <taxon>Metazoa</taxon>
        <taxon>Ecdysozoa</taxon>
        <taxon>Arthropoda</taxon>
        <taxon>Chelicerata</taxon>
        <taxon>Arachnida</taxon>
        <taxon>Araneae</taxon>
        <taxon>Araneomorphae</taxon>
        <taxon>Entelegynae</taxon>
        <taxon>Araneoidea</taxon>
        <taxon>Araneidae</taxon>
        <taxon>Caerostris</taxon>
    </lineage>
</organism>